<protein>
    <submittedName>
        <fullName evidence="1">Uncharacterized protein</fullName>
    </submittedName>
</protein>
<evidence type="ECO:0000313" key="2">
    <source>
        <dbReference type="Proteomes" id="UP000184188"/>
    </source>
</evidence>
<sequence length="84" mass="9660">MFYTCLYLVANLLSYETIRGQSTFHLSKRVVELLLLRRLAQVYCSEGTVVETINRISILNGSPVTREKTDPGQRSRWVYGEDCT</sequence>
<evidence type="ECO:0000313" key="1">
    <source>
        <dbReference type="EMBL" id="OJJ43657.1"/>
    </source>
</evidence>
<dbReference type="Proteomes" id="UP000184188">
    <property type="component" value="Unassembled WGS sequence"/>
</dbReference>
<organism evidence="1 2">
    <name type="scientific">Penicilliopsis zonata CBS 506.65</name>
    <dbReference type="NCBI Taxonomy" id="1073090"/>
    <lineage>
        <taxon>Eukaryota</taxon>
        <taxon>Fungi</taxon>
        <taxon>Dikarya</taxon>
        <taxon>Ascomycota</taxon>
        <taxon>Pezizomycotina</taxon>
        <taxon>Eurotiomycetes</taxon>
        <taxon>Eurotiomycetidae</taxon>
        <taxon>Eurotiales</taxon>
        <taxon>Aspergillaceae</taxon>
        <taxon>Penicilliopsis</taxon>
    </lineage>
</organism>
<proteinExistence type="predicted"/>
<dbReference type="AlphaFoldDB" id="A0A1L9S921"/>
<dbReference type="EMBL" id="KV878351">
    <property type="protein sequence ID" value="OJJ43657.1"/>
    <property type="molecule type" value="Genomic_DNA"/>
</dbReference>
<dbReference type="GeneID" id="34616874"/>
<dbReference type="RefSeq" id="XP_022578167.1">
    <property type="nucleotide sequence ID" value="XM_022730410.1"/>
</dbReference>
<reference evidence="2" key="1">
    <citation type="journal article" date="2017" name="Genome Biol.">
        <title>Comparative genomics reveals high biological diversity and specific adaptations in the industrially and medically important fungal genus Aspergillus.</title>
        <authorList>
            <person name="de Vries R.P."/>
            <person name="Riley R."/>
            <person name="Wiebenga A."/>
            <person name="Aguilar-Osorio G."/>
            <person name="Amillis S."/>
            <person name="Uchima C.A."/>
            <person name="Anderluh G."/>
            <person name="Asadollahi M."/>
            <person name="Askin M."/>
            <person name="Barry K."/>
            <person name="Battaglia E."/>
            <person name="Bayram O."/>
            <person name="Benocci T."/>
            <person name="Braus-Stromeyer S.A."/>
            <person name="Caldana C."/>
            <person name="Canovas D."/>
            <person name="Cerqueira G.C."/>
            <person name="Chen F."/>
            <person name="Chen W."/>
            <person name="Choi C."/>
            <person name="Clum A."/>
            <person name="Dos Santos R.A."/>
            <person name="Damasio A.R."/>
            <person name="Diallinas G."/>
            <person name="Emri T."/>
            <person name="Fekete E."/>
            <person name="Flipphi M."/>
            <person name="Freyberg S."/>
            <person name="Gallo A."/>
            <person name="Gournas C."/>
            <person name="Habgood R."/>
            <person name="Hainaut M."/>
            <person name="Harispe M.L."/>
            <person name="Henrissat B."/>
            <person name="Hilden K.S."/>
            <person name="Hope R."/>
            <person name="Hossain A."/>
            <person name="Karabika E."/>
            <person name="Karaffa L."/>
            <person name="Karanyi Z."/>
            <person name="Krasevec N."/>
            <person name="Kuo A."/>
            <person name="Kusch H."/>
            <person name="LaButti K."/>
            <person name="Lagendijk E.L."/>
            <person name="Lapidus A."/>
            <person name="Levasseur A."/>
            <person name="Lindquist E."/>
            <person name="Lipzen A."/>
            <person name="Logrieco A.F."/>
            <person name="MacCabe A."/>
            <person name="Maekelae M.R."/>
            <person name="Malavazi I."/>
            <person name="Melin P."/>
            <person name="Meyer V."/>
            <person name="Mielnichuk N."/>
            <person name="Miskei M."/>
            <person name="Molnar A.P."/>
            <person name="Mule G."/>
            <person name="Ngan C.Y."/>
            <person name="Orejas M."/>
            <person name="Orosz E."/>
            <person name="Ouedraogo J.P."/>
            <person name="Overkamp K.M."/>
            <person name="Park H.-S."/>
            <person name="Perrone G."/>
            <person name="Piumi F."/>
            <person name="Punt P.J."/>
            <person name="Ram A.F."/>
            <person name="Ramon A."/>
            <person name="Rauscher S."/>
            <person name="Record E."/>
            <person name="Riano-Pachon D.M."/>
            <person name="Robert V."/>
            <person name="Roehrig J."/>
            <person name="Ruller R."/>
            <person name="Salamov A."/>
            <person name="Salih N.S."/>
            <person name="Samson R.A."/>
            <person name="Sandor E."/>
            <person name="Sanguinetti M."/>
            <person name="Schuetze T."/>
            <person name="Sepcic K."/>
            <person name="Shelest E."/>
            <person name="Sherlock G."/>
            <person name="Sophianopoulou V."/>
            <person name="Squina F.M."/>
            <person name="Sun H."/>
            <person name="Susca A."/>
            <person name="Todd R.B."/>
            <person name="Tsang A."/>
            <person name="Unkles S.E."/>
            <person name="van de Wiele N."/>
            <person name="van Rossen-Uffink D."/>
            <person name="Oliveira J.V."/>
            <person name="Vesth T.C."/>
            <person name="Visser J."/>
            <person name="Yu J.-H."/>
            <person name="Zhou M."/>
            <person name="Andersen M.R."/>
            <person name="Archer D.B."/>
            <person name="Baker S.E."/>
            <person name="Benoit I."/>
            <person name="Brakhage A.A."/>
            <person name="Braus G.H."/>
            <person name="Fischer R."/>
            <person name="Frisvad J.C."/>
            <person name="Goldman G.H."/>
            <person name="Houbraken J."/>
            <person name="Oakley B."/>
            <person name="Pocsi I."/>
            <person name="Scazzocchio C."/>
            <person name="Seiboth B."/>
            <person name="vanKuyk P.A."/>
            <person name="Wortman J."/>
            <person name="Dyer P.S."/>
            <person name="Grigoriev I.V."/>
        </authorList>
    </citation>
    <scope>NUCLEOTIDE SEQUENCE [LARGE SCALE GENOMIC DNA]</scope>
    <source>
        <strain evidence="2">CBS 506.65</strain>
    </source>
</reference>
<accession>A0A1L9S921</accession>
<keyword evidence="2" id="KW-1185">Reference proteome</keyword>
<dbReference type="VEuPathDB" id="FungiDB:ASPZODRAFT_908080"/>
<gene>
    <name evidence="1" type="ORF">ASPZODRAFT_908080</name>
</gene>
<name>A0A1L9S921_9EURO</name>